<name>A0A482XF17_LAOST</name>
<evidence type="ECO:0000313" key="2">
    <source>
        <dbReference type="Proteomes" id="UP000291343"/>
    </source>
</evidence>
<sequence>MTSLSHAHAQTESKVDFKVKATWVAHIKGGLHLATQLAATHDFTLVEKENCFVKLFISVETLSSADVHAIYDHLWHLR</sequence>
<dbReference type="InParanoid" id="A0A482XF17"/>
<dbReference type="Proteomes" id="UP000291343">
    <property type="component" value="Unassembled WGS sequence"/>
</dbReference>
<protein>
    <submittedName>
        <fullName evidence="1">Uncharacterized protein</fullName>
    </submittedName>
</protein>
<comment type="caution">
    <text evidence="1">The sequence shown here is derived from an EMBL/GenBank/DDBJ whole genome shotgun (WGS) entry which is preliminary data.</text>
</comment>
<organism evidence="1 2">
    <name type="scientific">Laodelphax striatellus</name>
    <name type="common">Small brown planthopper</name>
    <name type="synonym">Delphax striatella</name>
    <dbReference type="NCBI Taxonomy" id="195883"/>
    <lineage>
        <taxon>Eukaryota</taxon>
        <taxon>Metazoa</taxon>
        <taxon>Ecdysozoa</taxon>
        <taxon>Arthropoda</taxon>
        <taxon>Hexapoda</taxon>
        <taxon>Insecta</taxon>
        <taxon>Pterygota</taxon>
        <taxon>Neoptera</taxon>
        <taxon>Paraneoptera</taxon>
        <taxon>Hemiptera</taxon>
        <taxon>Auchenorrhyncha</taxon>
        <taxon>Fulgoroidea</taxon>
        <taxon>Delphacidae</taxon>
        <taxon>Criomorphinae</taxon>
        <taxon>Laodelphax</taxon>
    </lineage>
</organism>
<dbReference type="EMBL" id="QKKF02011936">
    <property type="protein sequence ID" value="RZF43961.1"/>
    <property type="molecule type" value="Genomic_DNA"/>
</dbReference>
<accession>A0A482XF17</accession>
<evidence type="ECO:0000313" key="1">
    <source>
        <dbReference type="EMBL" id="RZF43961.1"/>
    </source>
</evidence>
<keyword evidence="2" id="KW-1185">Reference proteome</keyword>
<dbReference type="AlphaFoldDB" id="A0A482XF17"/>
<proteinExistence type="predicted"/>
<reference evidence="1 2" key="1">
    <citation type="journal article" date="2017" name="Gigascience">
        <title>Genome sequence of the small brown planthopper, Laodelphax striatellus.</title>
        <authorList>
            <person name="Zhu J."/>
            <person name="Jiang F."/>
            <person name="Wang X."/>
            <person name="Yang P."/>
            <person name="Bao Y."/>
            <person name="Zhao W."/>
            <person name="Wang W."/>
            <person name="Lu H."/>
            <person name="Wang Q."/>
            <person name="Cui N."/>
            <person name="Li J."/>
            <person name="Chen X."/>
            <person name="Luo L."/>
            <person name="Yu J."/>
            <person name="Kang L."/>
            <person name="Cui F."/>
        </authorList>
    </citation>
    <scope>NUCLEOTIDE SEQUENCE [LARGE SCALE GENOMIC DNA]</scope>
    <source>
        <strain evidence="1">Lst14</strain>
    </source>
</reference>
<gene>
    <name evidence="1" type="ORF">LSTR_LSTR014269</name>
</gene>